<accession>A0A2B7JN79</accession>
<dbReference type="EMBL" id="MVCE01000007">
    <property type="protein sequence ID" value="PGF31678.1"/>
    <property type="molecule type" value="Genomic_DNA"/>
</dbReference>
<dbReference type="Proteomes" id="UP000256621">
    <property type="component" value="Chromosome"/>
</dbReference>
<gene>
    <name evidence="3" type="ORF">B1B09_11800</name>
    <name evidence="2" type="ORF">DXN06_10425</name>
</gene>
<organism evidence="3 4">
    <name type="scientific">Cutibacterium acnes</name>
    <name type="common">Propionibacterium acnes</name>
    <dbReference type="NCBI Taxonomy" id="1747"/>
    <lineage>
        <taxon>Bacteria</taxon>
        <taxon>Bacillati</taxon>
        <taxon>Actinomycetota</taxon>
        <taxon>Actinomycetes</taxon>
        <taxon>Propionibacteriales</taxon>
        <taxon>Propionibacteriaceae</taxon>
        <taxon>Cutibacterium</taxon>
    </lineage>
</organism>
<evidence type="ECO:0000313" key="5">
    <source>
        <dbReference type="Proteomes" id="UP000256621"/>
    </source>
</evidence>
<feature type="transmembrane region" description="Helical" evidence="1">
    <location>
        <begin position="121"/>
        <end position="145"/>
    </location>
</feature>
<keyword evidence="1" id="KW-0812">Transmembrane</keyword>
<name>A0A2B7JN79_CUTAC</name>
<evidence type="ECO:0000313" key="3">
    <source>
        <dbReference type="EMBL" id="PGF31678.1"/>
    </source>
</evidence>
<protein>
    <recommendedName>
        <fullName evidence="6">DUF3267 domain-containing protein</fullName>
    </recommendedName>
</protein>
<evidence type="ECO:0000313" key="2">
    <source>
        <dbReference type="EMBL" id="AXM07482.1"/>
    </source>
</evidence>
<dbReference type="Proteomes" id="UP000226191">
    <property type="component" value="Unassembled WGS sequence"/>
</dbReference>
<dbReference type="EMBL" id="CP031442">
    <property type="protein sequence ID" value="AXM07482.1"/>
    <property type="molecule type" value="Genomic_DNA"/>
</dbReference>
<evidence type="ECO:0000313" key="4">
    <source>
        <dbReference type="Proteomes" id="UP000226191"/>
    </source>
</evidence>
<evidence type="ECO:0008006" key="6">
    <source>
        <dbReference type="Google" id="ProtNLM"/>
    </source>
</evidence>
<dbReference type="GeneID" id="92857862"/>
<dbReference type="OrthoDB" id="9979460at2"/>
<feature type="transmembrane region" description="Helical" evidence="1">
    <location>
        <begin position="84"/>
        <end position="109"/>
    </location>
</feature>
<dbReference type="RefSeq" id="WP_002519595.1">
    <property type="nucleotide sequence ID" value="NZ_AP019664.1"/>
</dbReference>
<proteinExistence type="predicted"/>
<feature type="transmembrane region" description="Helical" evidence="1">
    <location>
        <begin position="32"/>
        <end position="53"/>
    </location>
</feature>
<sequence length="149" mass="15647">MAGSIPVSILVFGWVFCILSHSDPVLFTNAFVIVVVGVLGSYLIHEIGHWLALSVTSPDAEARWESTLLRISLIVRGSSSPRAIAVNAAAGPLACVALGALTLLIGGGLPSEARSTVRVIGWIYVAHAVFLIPPSTDGNTVLASLMHHR</sequence>
<keyword evidence="1" id="KW-0472">Membrane</keyword>
<dbReference type="AlphaFoldDB" id="A0A2B7JN79"/>
<evidence type="ECO:0000256" key="1">
    <source>
        <dbReference type="SAM" id="Phobius"/>
    </source>
</evidence>
<keyword evidence="1" id="KW-1133">Transmembrane helix</keyword>
<reference evidence="2 5" key="2">
    <citation type="submission" date="2018-08" db="EMBL/GenBank/DDBJ databases">
        <title>Genome sequencing of Cutibacterium acnes KCOM 1315.</title>
        <authorList>
            <person name="Kook J.-K."/>
            <person name="Park S.-N."/>
            <person name="Lim Y.K."/>
        </authorList>
    </citation>
    <scope>NUCLEOTIDE SEQUENCE [LARGE SCALE GENOMIC DNA]</scope>
    <source>
        <strain evidence="2 5">KCOM 1315</strain>
    </source>
</reference>
<reference evidence="3 4" key="1">
    <citation type="submission" date="2017-02" db="EMBL/GenBank/DDBJ databases">
        <title>Prevalence of linear plasmids in Cutibacterium acnes isolates obtained from cancerous prostatic tissue.</title>
        <authorList>
            <person name="Davidsson S."/>
            <person name="Bruggemann H."/>
        </authorList>
    </citation>
    <scope>NUCLEOTIDE SEQUENCE [LARGE SCALE GENOMIC DNA]</scope>
    <source>
        <strain evidence="3 4">11-78</strain>
    </source>
</reference>